<comment type="subcellular location">
    <subcellularLocation>
        <location evidence="1">Endosome membrane</location>
        <topology evidence="1">Peripheral membrane protein</topology>
    </subcellularLocation>
</comment>
<organism evidence="11 12">
    <name type="scientific">Ascoidea rubescens DSM 1968</name>
    <dbReference type="NCBI Taxonomy" id="1344418"/>
    <lineage>
        <taxon>Eukaryota</taxon>
        <taxon>Fungi</taxon>
        <taxon>Dikarya</taxon>
        <taxon>Ascomycota</taxon>
        <taxon>Saccharomycotina</taxon>
        <taxon>Saccharomycetes</taxon>
        <taxon>Ascoideaceae</taxon>
        <taxon>Ascoidea</taxon>
    </lineage>
</organism>
<dbReference type="InterPro" id="IPR001683">
    <property type="entry name" value="PX_dom"/>
</dbReference>
<keyword evidence="7" id="KW-0472">Membrane</keyword>
<evidence type="ECO:0000313" key="12">
    <source>
        <dbReference type="Proteomes" id="UP000095038"/>
    </source>
</evidence>
<protein>
    <submittedName>
        <fullName evidence="11">PX-domain-containing protein</fullName>
    </submittedName>
</protein>
<dbReference type="SUPFAM" id="SSF64268">
    <property type="entry name" value="PX domain"/>
    <property type="match status" value="1"/>
</dbReference>
<evidence type="ECO:0000256" key="2">
    <source>
        <dbReference type="ARBA" id="ARBA00010883"/>
    </source>
</evidence>
<feature type="compositionally biased region" description="Basic and acidic residues" evidence="9">
    <location>
        <begin position="620"/>
        <end position="630"/>
    </location>
</feature>
<feature type="domain" description="PX" evidence="10">
    <location>
        <begin position="104"/>
        <end position="295"/>
    </location>
</feature>
<sequence length="782" mass="89528">MSYDEDNNPFSEGISTLNINSIQNYNQTITSDDEGMESDQFVDLPITSGPSSPKRGLTIIDKINNKYNDYNDNNDNEVDGGDSNKGKINAPMGYNSRVENVLKNSKSLCIQILDAHKSNEDHSRGYIVYTIQCNELIVKRRYSEFESLRVTLVRLFPYLIIPPIPEKETVTDYVSASSITSTIRSTAKSNLNSSGFNNNGGNLNGNSVTSIHHSDKDDSNDINGNSNSENGDTNNSTNANNSGNGNGSNFEMNQNELIEHRKRMLNVFLNRCIKIKKILNCIIFQRFLDSNSNWNEVLLMDIVINIPKNRLKSNPINPELSTNLHSYLPIPSTLNKINPVTSNISTANSNVVKGKSKDENEDEEDQYENGNGNGNENENESVTVNFSNNNNNNNNNDNDDDDDNEKDNDDSDKLLKYLNFDKIENNSREYESLICNGIEKSNKKILKIFEDITVLLNELSTLYNSFSLILLEDNIGVDSIEGKSEQKNKNQDNDKLVERISSIYELKYLNFKNNLIIKFYLNFQEPLQELLQFSTIVKELIKFRYKKFLQIGIIKQNLNSKKELLSNLNNLEKESKRINEFISREDRKIEGSRMSFDRSRNTTKRNSQDLSRSISTRNSASKDSDGDKKLAKSTPNLWKGFRYKSNYDGYNEGDDESLRDYSKSIPPQNHSLTSSKFGLGGALKNLSNVFKEKVYDANPERTRSKNILRLKFEVENLENLLKLASHEFALLNERIVVELVNYEKNFKKIEFKKILLNYTKLLVEWFKSDLENWEELKSELQE</sequence>
<dbReference type="GO" id="GO:0010008">
    <property type="term" value="C:endosome membrane"/>
    <property type="evidence" value="ECO:0007669"/>
    <property type="project" value="UniProtKB-SubCell"/>
</dbReference>
<dbReference type="GO" id="GO:0042147">
    <property type="term" value="P:retrograde transport, endosome to Golgi"/>
    <property type="evidence" value="ECO:0007669"/>
    <property type="project" value="InterPro"/>
</dbReference>
<evidence type="ECO:0000256" key="4">
    <source>
        <dbReference type="ARBA" id="ARBA00022753"/>
    </source>
</evidence>
<feature type="compositionally biased region" description="Low complexity" evidence="9">
    <location>
        <begin position="368"/>
        <end position="396"/>
    </location>
</feature>
<proteinExistence type="inferred from homology"/>
<accession>A0A1D2VIW7</accession>
<evidence type="ECO:0000256" key="5">
    <source>
        <dbReference type="ARBA" id="ARBA00022927"/>
    </source>
</evidence>
<evidence type="ECO:0000259" key="10">
    <source>
        <dbReference type="PROSITE" id="PS50195"/>
    </source>
</evidence>
<dbReference type="OrthoDB" id="289314at2759"/>
<evidence type="ECO:0000256" key="1">
    <source>
        <dbReference type="ARBA" id="ARBA00004481"/>
    </source>
</evidence>
<dbReference type="InterPro" id="IPR051079">
    <property type="entry name" value="Sorting_Nexin_Autophagy"/>
</dbReference>
<dbReference type="SMART" id="SM00312">
    <property type="entry name" value="PX"/>
    <property type="match status" value="1"/>
</dbReference>
<dbReference type="STRING" id="1344418.A0A1D2VIW7"/>
<dbReference type="GeneID" id="30966731"/>
<comment type="similarity">
    <text evidence="2">Belongs to the sorting nexin family.</text>
</comment>
<name>A0A1D2VIW7_9ASCO</name>
<keyword evidence="12" id="KW-1185">Reference proteome</keyword>
<keyword evidence="4" id="KW-0967">Endosome</keyword>
<feature type="region of interest" description="Disordered" evidence="9">
    <location>
        <begin position="197"/>
        <end position="251"/>
    </location>
</feature>
<feature type="compositionally biased region" description="Low complexity" evidence="9">
    <location>
        <begin position="221"/>
        <end position="249"/>
    </location>
</feature>
<keyword evidence="5" id="KW-0653">Protein transport</keyword>
<dbReference type="GO" id="GO:0035091">
    <property type="term" value="F:phosphatidylinositol binding"/>
    <property type="evidence" value="ECO:0007669"/>
    <property type="project" value="InterPro"/>
</dbReference>
<dbReference type="GO" id="GO:0005829">
    <property type="term" value="C:cytosol"/>
    <property type="evidence" value="ECO:0007669"/>
    <property type="project" value="GOC"/>
</dbReference>
<feature type="compositionally biased region" description="Low complexity" evidence="9">
    <location>
        <begin position="197"/>
        <end position="207"/>
    </location>
</feature>
<evidence type="ECO:0000256" key="3">
    <source>
        <dbReference type="ARBA" id="ARBA00022448"/>
    </source>
</evidence>
<dbReference type="PROSITE" id="PS50195">
    <property type="entry name" value="PX"/>
    <property type="match status" value="1"/>
</dbReference>
<dbReference type="InterPro" id="IPR036871">
    <property type="entry name" value="PX_dom_sf"/>
</dbReference>
<evidence type="ECO:0000256" key="6">
    <source>
        <dbReference type="ARBA" id="ARBA00023121"/>
    </source>
</evidence>
<dbReference type="InParanoid" id="A0A1D2VIW7"/>
<feature type="compositionally biased region" description="Polar residues" evidence="9">
    <location>
        <begin position="604"/>
        <end position="619"/>
    </location>
</feature>
<feature type="coiled-coil region" evidence="8">
    <location>
        <begin position="554"/>
        <end position="581"/>
    </location>
</feature>
<feature type="region of interest" description="Disordered" evidence="9">
    <location>
        <begin position="592"/>
        <end position="631"/>
    </location>
</feature>
<dbReference type="InterPro" id="IPR044106">
    <property type="entry name" value="PX_Snx41/Atg20"/>
</dbReference>
<gene>
    <name evidence="11" type="ORF">ASCRUDRAFT_75518</name>
</gene>
<dbReference type="EMBL" id="KV454479">
    <property type="protein sequence ID" value="ODV61520.1"/>
    <property type="molecule type" value="Genomic_DNA"/>
</dbReference>
<dbReference type="Pfam" id="PF00787">
    <property type="entry name" value="PX"/>
    <property type="match status" value="1"/>
</dbReference>
<evidence type="ECO:0000256" key="8">
    <source>
        <dbReference type="SAM" id="Coils"/>
    </source>
</evidence>
<reference evidence="12" key="1">
    <citation type="submission" date="2016-05" db="EMBL/GenBank/DDBJ databases">
        <title>Comparative genomics of biotechnologically important yeasts.</title>
        <authorList>
            <consortium name="DOE Joint Genome Institute"/>
            <person name="Riley R."/>
            <person name="Haridas S."/>
            <person name="Wolfe K.H."/>
            <person name="Lopes M.R."/>
            <person name="Hittinger C.T."/>
            <person name="Goker M."/>
            <person name="Salamov A."/>
            <person name="Wisecaver J."/>
            <person name="Long T.M."/>
            <person name="Aerts A.L."/>
            <person name="Barry K."/>
            <person name="Choi C."/>
            <person name="Clum A."/>
            <person name="Coughlan A.Y."/>
            <person name="Deshpande S."/>
            <person name="Douglass A.P."/>
            <person name="Hanson S.J."/>
            <person name="Klenk H.-P."/>
            <person name="Labutti K."/>
            <person name="Lapidus A."/>
            <person name="Lindquist E."/>
            <person name="Lipzen A."/>
            <person name="Meier-Kolthoff J.P."/>
            <person name="Ohm R.A."/>
            <person name="Otillar R.P."/>
            <person name="Pangilinan J."/>
            <person name="Peng Y."/>
            <person name="Rokas A."/>
            <person name="Rosa C.A."/>
            <person name="Scheuner C."/>
            <person name="Sibirny A.A."/>
            <person name="Slot J.C."/>
            <person name="Stielow J.B."/>
            <person name="Sun H."/>
            <person name="Kurtzman C.P."/>
            <person name="Blackwell M."/>
            <person name="Grigoriev I.V."/>
            <person name="Jeffries T.W."/>
        </authorList>
    </citation>
    <scope>NUCLEOTIDE SEQUENCE [LARGE SCALE GENOMIC DNA]</scope>
    <source>
        <strain evidence="12">DSM 1968</strain>
    </source>
</reference>
<feature type="region of interest" description="Disordered" evidence="9">
    <location>
        <begin position="348"/>
        <end position="411"/>
    </location>
</feature>
<dbReference type="CDD" id="cd06867">
    <property type="entry name" value="PX_SNX41_42"/>
    <property type="match status" value="1"/>
</dbReference>
<keyword evidence="8" id="KW-0175">Coiled coil</keyword>
<dbReference type="GO" id="GO:0015031">
    <property type="term" value="P:protein transport"/>
    <property type="evidence" value="ECO:0007669"/>
    <property type="project" value="UniProtKB-KW"/>
</dbReference>
<dbReference type="RefSeq" id="XP_020047827.1">
    <property type="nucleotide sequence ID" value="XM_020193095.1"/>
</dbReference>
<keyword evidence="6" id="KW-0446">Lipid-binding</keyword>
<dbReference type="FunCoup" id="A0A1D2VIW7">
    <property type="interactions" value="116"/>
</dbReference>
<evidence type="ECO:0000313" key="11">
    <source>
        <dbReference type="EMBL" id="ODV61520.1"/>
    </source>
</evidence>
<dbReference type="AlphaFoldDB" id="A0A1D2VIW7"/>
<feature type="compositionally biased region" description="Acidic residues" evidence="9">
    <location>
        <begin position="397"/>
        <end position="410"/>
    </location>
</feature>
<dbReference type="PANTHER" id="PTHR46979:SF2">
    <property type="entry name" value="SORTING NEXIN-41"/>
    <property type="match status" value="1"/>
</dbReference>
<dbReference type="Gene3D" id="3.30.1520.10">
    <property type="entry name" value="Phox-like domain"/>
    <property type="match status" value="2"/>
</dbReference>
<evidence type="ECO:0000256" key="7">
    <source>
        <dbReference type="ARBA" id="ARBA00023136"/>
    </source>
</evidence>
<dbReference type="PANTHER" id="PTHR46979">
    <property type="entry name" value="SORTING NEXIN-41"/>
    <property type="match status" value="1"/>
</dbReference>
<keyword evidence="3" id="KW-0813">Transport</keyword>
<feature type="coiled-coil region" evidence="8">
    <location>
        <begin position="707"/>
        <end position="734"/>
    </location>
</feature>
<dbReference type="Proteomes" id="UP000095038">
    <property type="component" value="Unassembled WGS sequence"/>
</dbReference>
<evidence type="ECO:0000256" key="9">
    <source>
        <dbReference type="SAM" id="MobiDB-lite"/>
    </source>
</evidence>